<sequence>MKQSRKKLLEKMRRPNASAGVVEEVQRLIAQEQNASSCSSVVSVDDLLLLGKLKESEYLDIIYSLEDALRQDEEEEELRHMADLEDAEFEAMLAGMELKDEPQKQNSVVVGEKELQTTAQSISVLCPVCKVGYLREETHDEAALPFILCICGFTFNVQHVRKGVLRDFQDKIVNAFMTHRDSCYADPIFNKEIAQDDSTEVLSIKCARCGYDHVLP</sequence>
<protein>
    <submittedName>
        <fullName evidence="1">Uncharacterized protein</fullName>
    </submittedName>
</protein>
<dbReference type="Proteomes" id="UP001163321">
    <property type="component" value="Chromosome 3"/>
</dbReference>
<evidence type="ECO:0000313" key="1">
    <source>
        <dbReference type="EMBL" id="KAI9915330.1"/>
    </source>
</evidence>
<name>A0ACC0W9L5_9STRA</name>
<accession>A0ACC0W9L5</accession>
<organism evidence="1 2">
    <name type="scientific">Peronosclerospora sorghi</name>
    <dbReference type="NCBI Taxonomy" id="230839"/>
    <lineage>
        <taxon>Eukaryota</taxon>
        <taxon>Sar</taxon>
        <taxon>Stramenopiles</taxon>
        <taxon>Oomycota</taxon>
        <taxon>Peronosporomycetes</taxon>
        <taxon>Peronosporales</taxon>
        <taxon>Peronosporaceae</taxon>
        <taxon>Peronosclerospora</taxon>
    </lineage>
</organism>
<comment type="caution">
    <text evidence="1">The sequence shown here is derived from an EMBL/GenBank/DDBJ whole genome shotgun (WGS) entry which is preliminary data.</text>
</comment>
<reference evidence="1 2" key="1">
    <citation type="journal article" date="2022" name="bioRxiv">
        <title>The genome of the oomycete Peronosclerospora sorghi, a cosmopolitan pathogen of maize and sorghum, is inflated with dispersed pseudogenes.</title>
        <authorList>
            <person name="Fletcher K."/>
            <person name="Martin F."/>
            <person name="Isakeit T."/>
            <person name="Cavanaugh K."/>
            <person name="Magill C."/>
            <person name="Michelmore R."/>
        </authorList>
    </citation>
    <scope>NUCLEOTIDE SEQUENCE [LARGE SCALE GENOMIC DNA]</scope>
    <source>
        <strain evidence="1">P6</strain>
    </source>
</reference>
<evidence type="ECO:0000313" key="2">
    <source>
        <dbReference type="Proteomes" id="UP001163321"/>
    </source>
</evidence>
<dbReference type="EMBL" id="CM047582">
    <property type="protein sequence ID" value="KAI9915330.1"/>
    <property type="molecule type" value="Genomic_DNA"/>
</dbReference>
<gene>
    <name evidence="1" type="ORF">PsorP6_007594</name>
</gene>
<keyword evidence="2" id="KW-1185">Reference proteome</keyword>
<proteinExistence type="predicted"/>